<keyword evidence="6" id="KW-1185">Reference proteome</keyword>
<proteinExistence type="inferred from homology"/>
<dbReference type="Pfam" id="PF17853">
    <property type="entry name" value="GGDEF_2"/>
    <property type="match status" value="1"/>
</dbReference>
<dbReference type="PANTHER" id="PTHR33744">
    <property type="entry name" value="CARBOHYDRATE DIACID REGULATOR"/>
    <property type="match status" value="1"/>
</dbReference>
<organism evidence="5 6">
    <name type="scientific">Actinacidiphila glaucinigra</name>
    <dbReference type="NCBI Taxonomy" id="235986"/>
    <lineage>
        <taxon>Bacteria</taxon>
        <taxon>Bacillati</taxon>
        <taxon>Actinomycetota</taxon>
        <taxon>Actinomycetes</taxon>
        <taxon>Kitasatosporales</taxon>
        <taxon>Streptomycetaceae</taxon>
        <taxon>Actinacidiphila</taxon>
    </lineage>
</organism>
<comment type="similarity">
    <text evidence="1">Belongs to the CdaR family.</text>
</comment>
<feature type="domain" description="CdaR GGDEF-like" evidence="4">
    <location>
        <begin position="181"/>
        <end position="286"/>
    </location>
</feature>
<protein>
    <submittedName>
        <fullName evidence="5">Transcriptional regulator, CdaR family</fullName>
    </submittedName>
</protein>
<evidence type="ECO:0000256" key="1">
    <source>
        <dbReference type="ARBA" id="ARBA00006754"/>
    </source>
</evidence>
<evidence type="ECO:0000313" key="6">
    <source>
        <dbReference type="Proteomes" id="UP000198280"/>
    </source>
</evidence>
<dbReference type="AlphaFoldDB" id="A0A239N0Y8"/>
<evidence type="ECO:0000313" key="5">
    <source>
        <dbReference type="EMBL" id="SNT48074.1"/>
    </source>
</evidence>
<feature type="domain" description="PucR C-terminal helix-turn-helix" evidence="2">
    <location>
        <begin position="331"/>
        <end position="374"/>
    </location>
</feature>
<dbReference type="PANTHER" id="PTHR33744:SF1">
    <property type="entry name" value="DNA-BINDING TRANSCRIPTIONAL ACTIVATOR ADER"/>
    <property type="match status" value="1"/>
</dbReference>
<dbReference type="InterPro" id="IPR041522">
    <property type="entry name" value="CdaR_GGDEF"/>
</dbReference>
<dbReference type="Pfam" id="PF13556">
    <property type="entry name" value="HTH_30"/>
    <property type="match status" value="1"/>
</dbReference>
<dbReference type="InterPro" id="IPR051448">
    <property type="entry name" value="CdaR-like_regulators"/>
</dbReference>
<name>A0A239N0Y8_9ACTN</name>
<gene>
    <name evidence="5" type="ORF">SAMN05216252_12975</name>
</gene>
<dbReference type="InterPro" id="IPR025751">
    <property type="entry name" value="RsbRD_N_dom"/>
</dbReference>
<accession>A0A239N0Y8</accession>
<dbReference type="Proteomes" id="UP000198280">
    <property type="component" value="Unassembled WGS sequence"/>
</dbReference>
<dbReference type="InterPro" id="IPR025736">
    <property type="entry name" value="PucR_C-HTH_dom"/>
</dbReference>
<evidence type="ECO:0000259" key="4">
    <source>
        <dbReference type="Pfam" id="PF17853"/>
    </source>
</evidence>
<dbReference type="InterPro" id="IPR042070">
    <property type="entry name" value="PucR_C-HTH_sf"/>
</dbReference>
<dbReference type="Pfam" id="PF14361">
    <property type="entry name" value="RsbRD_N"/>
    <property type="match status" value="1"/>
</dbReference>
<evidence type="ECO:0000259" key="2">
    <source>
        <dbReference type="Pfam" id="PF13556"/>
    </source>
</evidence>
<dbReference type="RefSeq" id="WP_089228202.1">
    <property type="nucleotide sequence ID" value="NZ_FZOF01000029.1"/>
</dbReference>
<dbReference type="EMBL" id="FZOF01000029">
    <property type="protein sequence ID" value="SNT48074.1"/>
    <property type="molecule type" value="Genomic_DNA"/>
</dbReference>
<reference evidence="5 6" key="1">
    <citation type="submission" date="2017-06" db="EMBL/GenBank/DDBJ databases">
        <authorList>
            <person name="Kim H.J."/>
            <person name="Triplett B.A."/>
        </authorList>
    </citation>
    <scope>NUCLEOTIDE SEQUENCE [LARGE SCALE GENOMIC DNA]</scope>
    <source>
        <strain evidence="5 6">CGMCC 4.1858</strain>
    </source>
</reference>
<dbReference type="Gene3D" id="1.10.10.2840">
    <property type="entry name" value="PucR C-terminal helix-turn-helix domain"/>
    <property type="match status" value="1"/>
</dbReference>
<sequence length="400" mass="42784">MTAASPPAPSPQEDWRDLAALCTAVRAELPQLTAGITDRIREEIPDYHLVPRSEHEAGVLQQCEGLLSGLVTRRGPSPEECRHVRALGRERAREGLPLQSLIAAFHVGYREIWNILLSRAGADDEDGPGRQLVRLVGTVWTWVEQITGAAAEAYNDALRAQDAVQLGLTYRFFQGLYARSPEEPDMAQLARALGYAPAGAFRAVCAPAWTDEQLTELRGRLNRRTGTARCANRGASMVAVVQGMPAGTVIDAMRDLVPRLPIGTGLERRGLPGAAATILDAQAALALAGTGGPAVPFDGAWLAATLFPQADRLAPLLEPAVGPAASHPELALTVRGFADNGFSLSATGRALHLHPNTVKYRLNRWRELTGWDVHTWPGLSASLLGLGLAQAGAFGPHDRG</sequence>
<feature type="domain" description="RsbT co-antagonist protein RsbRD N-terminal" evidence="3">
    <location>
        <begin position="30"/>
        <end position="163"/>
    </location>
</feature>
<evidence type="ECO:0000259" key="3">
    <source>
        <dbReference type="Pfam" id="PF14361"/>
    </source>
</evidence>
<dbReference type="OrthoDB" id="4571023at2"/>